<name>A0A1N6NDW0_9SPIO</name>
<dbReference type="EMBL" id="FTMS01000001">
    <property type="protein sequence ID" value="SIP90176.1"/>
    <property type="molecule type" value="Genomic_DNA"/>
</dbReference>
<dbReference type="AlphaFoldDB" id="A0A1N6NDW0"/>
<dbReference type="Proteomes" id="UP000186400">
    <property type="component" value="Unassembled WGS sequence"/>
</dbReference>
<evidence type="ECO:0000313" key="1">
    <source>
        <dbReference type="EMBL" id="SIP90176.1"/>
    </source>
</evidence>
<dbReference type="OrthoDB" id="9778918at2"/>
<accession>A0A1N6NDW0</accession>
<reference evidence="1 2" key="1">
    <citation type="submission" date="2017-01" db="EMBL/GenBank/DDBJ databases">
        <authorList>
            <person name="Mah S.A."/>
            <person name="Swanson W.J."/>
            <person name="Moy G.W."/>
            <person name="Vacquier V.D."/>
        </authorList>
    </citation>
    <scope>NUCLEOTIDE SEQUENCE [LARGE SCALE GENOMIC DNA]</scope>
    <source>
        <strain evidence="1 2">ASpG1</strain>
    </source>
</reference>
<protein>
    <submittedName>
        <fullName evidence="1">CRISPR-associated protein, Csd1 family</fullName>
    </submittedName>
</protein>
<dbReference type="NCBIfam" id="TIGR01863">
    <property type="entry name" value="cas_Csd1"/>
    <property type="match status" value="1"/>
</dbReference>
<dbReference type="CDD" id="cd09757">
    <property type="entry name" value="Cas8c_I-C"/>
    <property type="match status" value="1"/>
</dbReference>
<gene>
    <name evidence="1" type="ORF">SAMN05920897_101203</name>
</gene>
<sequence>MILQELYSYYQRLNGDPGSGIAPPGYSPQNISWALVLDNDGNLVQIQDIRDTTRKTPRPVSMMVPEAVVKSVNIAANFLWDNTGYVLGADDKGKPERSQKTFEAFRAWNHEIGDGIDDEGMRATLRFLDAWVPAHAPSLESWLEIVGTNLVFRLVDEQRYIHERPLVRDTWINAWASGANDRGDGDEPLQEQTCLITGKRATVARLHNKIKGVRDAQTMGAAIVSFNLDTFTSYGKEQSYNAPVGTDAAFAYTTALNHLLRFESRQKIQIGDATTVFWAERTTPVENFLGFVMDPRETNLSGAETAASVGTYLQSIRSGKQPEDIDESVRFHILGLAPNASRLAVRFWHSGTVAELDKVLGQHFRDLEIVREYDNELEFPGIWHLLIETAPQHKSENIKPTLAGAMTRSVLTGAAYPSYILAALIDRIRADGVIGYYRAALIKAVLTRNARIQSKPMEVTKVLNEHATNVAYRLGRLFAVLEKAQAEAIPGTNATIKDRFYSAASATPGVVFSQLLRLNQHHLAKLEQGPKVFKEKLIQEIVDGIDRFPSHLSLEDQGMFALGYYHQRKAFFTKSEKVDITTDGE</sequence>
<organism evidence="1 2">
    <name type="scientific">Alkalispirochaeta americana</name>
    <dbReference type="NCBI Taxonomy" id="159291"/>
    <lineage>
        <taxon>Bacteria</taxon>
        <taxon>Pseudomonadati</taxon>
        <taxon>Spirochaetota</taxon>
        <taxon>Spirochaetia</taxon>
        <taxon>Spirochaetales</taxon>
        <taxon>Spirochaetaceae</taxon>
        <taxon>Alkalispirochaeta</taxon>
    </lineage>
</organism>
<dbReference type="InterPro" id="IPR010144">
    <property type="entry name" value="CRISPR-assoc_prot_Csd1-typ"/>
</dbReference>
<dbReference type="Pfam" id="PF09709">
    <property type="entry name" value="Cas_Csd1"/>
    <property type="match status" value="1"/>
</dbReference>
<keyword evidence="2" id="KW-1185">Reference proteome</keyword>
<proteinExistence type="predicted"/>
<evidence type="ECO:0000313" key="2">
    <source>
        <dbReference type="Proteomes" id="UP000186400"/>
    </source>
</evidence>
<dbReference type="RefSeq" id="WP_076487428.1">
    <property type="nucleotide sequence ID" value="NZ_FTMS01000001.1"/>
</dbReference>
<dbReference type="STRING" id="159291.SAMN05920897_101203"/>